<protein>
    <submittedName>
        <fullName evidence="2">Helix-turn-helix transcriptional regulator</fullName>
    </submittedName>
</protein>
<dbReference type="Gene3D" id="1.10.260.40">
    <property type="entry name" value="lambda repressor-like DNA-binding domains"/>
    <property type="match status" value="1"/>
</dbReference>
<dbReference type="InterPro" id="IPR001387">
    <property type="entry name" value="Cro/C1-type_HTH"/>
</dbReference>
<dbReference type="SUPFAM" id="SSF47413">
    <property type="entry name" value="lambda repressor-like DNA-binding domains"/>
    <property type="match status" value="1"/>
</dbReference>
<reference evidence="2 3" key="1">
    <citation type="submission" date="2024-01" db="EMBL/GenBank/DDBJ databases">
        <title>Comparative Genomics of Leclercia adecarboxylata Strains Isolated from Several Sources.</title>
        <authorList>
            <person name="Yescas-Zazueta V."/>
            <person name="Balbuena-Alonso M.G."/>
            <person name="Valencia D."/>
            <person name="Mendez-Pfeiffer P.A."/>
            <person name="Ballesteros-Monrreal M.G."/>
            <person name="Rocha-Gracia R.D.C."/>
            <person name="Barrios-Villa E."/>
        </authorList>
    </citation>
    <scope>NUCLEOTIDE SEQUENCE [LARGE SCALE GENOMIC DNA]</scope>
    <source>
        <strain evidence="2 3">33MEM</strain>
    </source>
</reference>
<comment type="caution">
    <text evidence="2">The sequence shown here is derived from an EMBL/GenBank/DDBJ whole genome shotgun (WGS) entry which is preliminary data.</text>
</comment>
<dbReference type="Proteomes" id="UP001357437">
    <property type="component" value="Unassembled WGS sequence"/>
</dbReference>
<dbReference type="CDD" id="cd00093">
    <property type="entry name" value="HTH_XRE"/>
    <property type="match status" value="1"/>
</dbReference>
<proteinExistence type="predicted"/>
<dbReference type="RefSeq" id="WP_104677971.1">
    <property type="nucleotide sequence ID" value="NZ_CP102376.1"/>
</dbReference>
<organism evidence="2 3">
    <name type="scientific">Leclercia adecarboxylata</name>
    <dbReference type="NCBI Taxonomy" id="83655"/>
    <lineage>
        <taxon>Bacteria</taxon>
        <taxon>Pseudomonadati</taxon>
        <taxon>Pseudomonadota</taxon>
        <taxon>Gammaproteobacteria</taxon>
        <taxon>Enterobacterales</taxon>
        <taxon>Enterobacteriaceae</taxon>
        <taxon>Leclercia</taxon>
    </lineage>
</organism>
<feature type="domain" description="HTH cro/C1-type" evidence="1">
    <location>
        <begin position="70"/>
        <end position="121"/>
    </location>
</feature>
<evidence type="ECO:0000313" key="2">
    <source>
        <dbReference type="EMBL" id="MEC3938083.1"/>
    </source>
</evidence>
<dbReference type="SMART" id="SM00530">
    <property type="entry name" value="HTH_XRE"/>
    <property type="match status" value="1"/>
</dbReference>
<accession>A0ABU6I918</accession>
<dbReference type="InterPro" id="IPR010982">
    <property type="entry name" value="Lambda_DNA-bd_dom_sf"/>
</dbReference>
<evidence type="ECO:0000313" key="3">
    <source>
        <dbReference type="Proteomes" id="UP001357437"/>
    </source>
</evidence>
<gene>
    <name evidence="2" type="ORF">VOF76_18125</name>
</gene>
<keyword evidence="3" id="KW-1185">Reference proteome</keyword>
<dbReference type="PROSITE" id="PS50943">
    <property type="entry name" value="HTH_CROC1"/>
    <property type="match status" value="1"/>
</dbReference>
<dbReference type="EMBL" id="JAYMCU010000037">
    <property type="protein sequence ID" value="MEC3938083.1"/>
    <property type="molecule type" value="Genomic_DNA"/>
</dbReference>
<sequence>MSKVQYVTDENGNRISAIIPISLFNRLVAQSDLDELYESVPAEAGESDDEMYPHEVVKLHRKEGVPMHVAWRLFRGLSQEDVAKELGITQAGVSNMEKRKKPQKTTLEKLAALYNCRVTQLVLE</sequence>
<evidence type="ECO:0000259" key="1">
    <source>
        <dbReference type="PROSITE" id="PS50943"/>
    </source>
</evidence>
<name>A0ABU6I918_9ENTR</name>
<dbReference type="Pfam" id="PF01381">
    <property type="entry name" value="HTH_3"/>
    <property type="match status" value="1"/>
</dbReference>